<organism evidence="1 2">
    <name type="scientific">Boeremia exigua</name>
    <dbReference type="NCBI Taxonomy" id="749465"/>
    <lineage>
        <taxon>Eukaryota</taxon>
        <taxon>Fungi</taxon>
        <taxon>Dikarya</taxon>
        <taxon>Ascomycota</taxon>
        <taxon>Pezizomycotina</taxon>
        <taxon>Dothideomycetes</taxon>
        <taxon>Pleosporomycetidae</taxon>
        <taxon>Pleosporales</taxon>
        <taxon>Pleosporineae</taxon>
        <taxon>Didymellaceae</taxon>
        <taxon>Boeremia</taxon>
    </lineage>
</organism>
<evidence type="ECO:0000313" key="1">
    <source>
        <dbReference type="EMBL" id="KAJ8118582.1"/>
    </source>
</evidence>
<protein>
    <submittedName>
        <fullName evidence="1">Uncharacterized protein</fullName>
    </submittedName>
</protein>
<dbReference type="EMBL" id="JAPHNI010000015">
    <property type="protein sequence ID" value="KAJ8118582.1"/>
    <property type="molecule type" value="Genomic_DNA"/>
</dbReference>
<sequence length="459" mass="52230">MWGKGNRKVAWHYDLAITVKDTQLGRLEQPPEHNAAFTQDSRPPILRLIPISNSMAHSEGKTQLRRSSRHVQNVLTLTSITSQLREIDPNYVQKLPSAADFGFRSIPGRDTCHAVSQEIQIGSKTDIKGTRPVYVSIMDDENSWDVFITGTPRRFAHVDDNLMDLDMPFQLLYDKTVTLSNFRDCLRAFICYIILAKDSSYSLLGFPGYINYLIVVLDMLHSAPLKTMYREGYYTRSVPANPLYDSSDAHDSSNNKEPRSCTRTKRPMMHSMQDLSCRNDNQNSERGALSDASYADSHSQSAVTLLAETQPAVPRNFIANIERRNKENAEDVAAMHSEIIRLRTQVASQSSFSEDHKAEIESLKTTVDSKDIEIQTIKDEVAILEIEAISLRGGLASLNRQKRIVDLAKSKLARRKRYLKARARKAEDAFKKERALRLEVEQKLEEYLDTQRLMVARFS</sequence>
<reference evidence="1" key="1">
    <citation type="submission" date="2022-11" db="EMBL/GenBank/DDBJ databases">
        <title>Genome Sequence of Boeremia exigua.</title>
        <authorList>
            <person name="Buettner E."/>
        </authorList>
    </citation>
    <scope>NUCLEOTIDE SEQUENCE</scope>
    <source>
        <strain evidence="1">CU02</strain>
    </source>
</reference>
<name>A0ACC2ITT0_9PLEO</name>
<dbReference type="Proteomes" id="UP001153331">
    <property type="component" value="Unassembled WGS sequence"/>
</dbReference>
<keyword evidence="2" id="KW-1185">Reference proteome</keyword>
<gene>
    <name evidence="1" type="ORF">OPT61_g459</name>
</gene>
<comment type="caution">
    <text evidence="1">The sequence shown here is derived from an EMBL/GenBank/DDBJ whole genome shotgun (WGS) entry which is preliminary data.</text>
</comment>
<proteinExistence type="predicted"/>
<evidence type="ECO:0000313" key="2">
    <source>
        <dbReference type="Proteomes" id="UP001153331"/>
    </source>
</evidence>
<accession>A0ACC2ITT0</accession>